<dbReference type="PRINTS" id="PR00465">
    <property type="entry name" value="EP450IV"/>
</dbReference>
<dbReference type="InterPro" id="IPR036396">
    <property type="entry name" value="Cyt_P450_sf"/>
</dbReference>
<accession>A0A9P8SL52</accession>
<evidence type="ECO:0000256" key="7">
    <source>
        <dbReference type="PIRSR" id="PIRSR602403-1"/>
    </source>
</evidence>
<dbReference type="PANTHER" id="PTHR24305">
    <property type="entry name" value="CYTOCHROME P450"/>
    <property type="match status" value="1"/>
</dbReference>
<dbReference type="PANTHER" id="PTHR24305:SF168">
    <property type="entry name" value="P450, PUTATIVE (EUROFUNG)-RELATED"/>
    <property type="match status" value="1"/>
</dbReference>
<dbReference type="Proteomes" id="UP000824596">
    <property type="component" value="Unassembled WGS sequence"/>
</dbReference>
<comment type="similarity">
    <text evidence="2">Belongs to the cytochrome P450 family.</text>
</comment>
<dbReference type="GO" id="GO:0016705">
    <property type="term" value="F:oxidoreductase activity, acting on paired donors, with incorporation or reduction of molecular oxygen"/>
    <property type="evidence" value="ECO:0007669"/>
    <property type="project" value="InterPro"/>
</dbReference>
<evidence type="ECO:0000256" key="2">
    <source>
        <dbReference type="ARBA" id="ARBA00010617"/>
    </source>
</evidence>
<organism evidence="8 9">
    <name type="scientific">Hirsutella rhossiliensis</name>
    <dbReference type="NCBI Taxonomy" id="111463"/>
    <lineage>
        <taxon>Eukaryota</taxon>
        <taxon>Fungi</taxon>
        <taxon>Dikarya</taxon>
        <taxon>Ascomycota</taxon>
        <taxon>Pezizomycotina</taxon>
        <taxon>Sordariomycetes</taxon>
        <taxon>Hypocreomycetidae</taxon>
        <taxon>Hypocreales</taxon>
        <taxon>Ophiocordycipitaceae</taxon>
        <taxon>Hirsutella</taxon>
    </lineage>
</organism>
<dbReference type="EMBL" id="JAIZPD010000002">
    <property type="protein sequence ID" value="KAH0966601.1"/>
    <property type="molecule type" value="Genomic_DNA"/>
</dbReference>
<dbReference type="SUPFAM" id="SSF48264">
    <property type="entry name" value="Cytochrome P450"/>
    <property type="match status" value="1"/>
</dbReference>
<comment type="caution">
    <text evidence="8">The sequence shown here is derived from an EMBL/GenBank/DDBJ whole genome shotgun (WGS) entry which is preliminary data.</text>
</comment>
<dbReference type="InterPro" id="IPR050121">
    <property type="entry name" value="Cytochrome_P450_monoxygenase"/>
</dbReference>
<keyword evidence="5 7" id="KW-0408">Iron</keyword>
<proteinExistence type="inferred from homology"/>
<comment type="cofactor">
    <cofactor evidence="1 7">
        <name>heme</name>
        <dbReference type="ChEBI" id="CHEBI:30413"/>
    </cofactor>
</comment>
<protein>
    <submittedName>
        <fullName evidence="8">Cytochrome p450 domain-containing protein</fullName>
    </submittedName>
</protein>
<keyword evidence="4 7" id="KW-0479">Metal-binding</keyword>
<dbReference type="Gene3D" id="1.10.630.10">
    <property type="entry name" value="Cytochrome P450"/>
    <property type="match status" value="1"/>
</dbReference>
<evidence type="ECO:0000256" key="6">
    <source>
        <dbReference type="ARBA" id="ARBA00023033"/>
    </source>
</evidence>
<dbReference type="Pfam" id="PF00067">
    <property type="entry name" value="p450"/>
    <property type="match status" value="1"/>
</dbReference>
<dbReference type="InterPro" id="IPR002403">
    <property type="entry name" value="Cyt_P450_E_grp-IV"/>
</dbReference>
<feature type="binding site" description="axial binding residue" evidence="7">
    <location>
        <position position="128"/>
    </location>
    <ligand>
        <name>heme</name>
        <dbReference type="ChEBI" id="CHEBI:30413"/>
    </ligand>
    <ligandPart>
        <name>Fe</name>
        <dbReference type="ChEBI" id="CHEBI:18248"/>
    </ligandPart>
</feature>
<evidence type="ECO:0000256" key="3">
    <source>
        <dbReference type="ARBA" id="ARBA00022617"/>
    </source>
</evidence>
<name>A0A9P8SL52_9HYPO</name>
<dbReference type="RefSeq" id="XP_044724114.1">
    <property type="nucleotide sequence ID" value="XM_044860481.1"/>
</dbReference>
<dbReference type="GO" id="GO:0005506">
    <property type="term" value="F:iron ion binding"/>
    <property type="evidence" value="ECO:0007669"/>
    <property type="project" value="InterPro"/>
</dbReference>
<evidence type="ECO:0000256" key="4">
    <source>
        <dbReference type="ARBA" id="ARBA00022723"/>
    </source>
</evidence>
<evidence type="ECO:0000256" key="1">
    <source>
        <dbReference type="ARBA" id="ARBA00001971"/>
    </source>
</evidence>
<dbReference type="InterPro" id="IPR001128">
    <property type="entry name" value="Cyt_P450"/>
</dbReference>
<reference evidence="8" key="1">
    <citation type="submission" date="2021-09" db="EMBL/GenBank/DDBJ databases">
        <title>A high-quality genome of the endoparasitic fungus Hirsutella rhossiliensis with a comparison of Hirsutella genomes reveals transposable elements contributing to genome size variation.</title>
        <authorList>
            <person name="Lin R."/>
            <person name="Jiao Y."/>
            <person name="Sun X."/>
            <person name="Ling J."/>
            <person name="Xie B."/>
            <person name="Cheng X."/>
        </authorList>
    </citation>
    <scope>NUCLEOTIDE SEQUENCE</scope>
    <source>
        <strain evidence="8">HR02</strain>
    </source>
</reference>
<evidence type="ECO:0000313" key="9">
    <source>
        <dbReference type="Proteomes" id="UP000824596"/>
    </source>
</evidence>
<dbReference type="GO" id="GO:0020037">
    <property type="term" value="F:heme binding"/>
    <property type="evidence" value="ECO:0007669"/>
    <property type="project" value="InterPro"/>
</dbReference>
<evidence type="ECO:0000256" key="5">
    <source>
        <dbReference type="ARBA" id="ARBA00023004"/>
    </source>
</evidence>
<dbReference type="GeneID" id="68351139"/>
<keyword evidence="6" id="KW-0503">Monooxygenase</keyword>
<dbReference type="AlphaFoldDB" id="A0A9P8SL52"/>
<evidence type="ECO:0000313" key="8">
    <source>
        <dbReference type="EMBL" id="KAH0966601.1"/>
    </source>
</evidence>
<keyword evidence="9" id="KW-1185">Reference proteome</keyword>
<sequence length="146" mass="16265">MHYAAKLMLLCATPSADKGFITNFQAKQLPYLQAIVRESLRISPPVVGLFPRDVLPEGNTVVLYGKPTFLPGGTSIGRAVSAMYRCKEIYGKDADTFRLERWLKSDPAKLAVMNRTNELIFNYGKFQCLGRAIAQTEIGKTVFEVC</sequence>
<keyword evidence="6" id="KW-0560">Oxidoreductase</keyword>
<dbReference type="GO" id="GO:0004497">
    <property type="term" value="F:monooxygenase activity"/>
    <property type="evidence" value="ECO:0007669"/>
    <property type="project" value="UniProtKB-KW"/>
</dbReference>
<gene>
    <name evidence="8" type="ORF">HRG_02010</name>
</gene>
<keyword evidence="3 7" id="KW-0349">Heme</keyword>
<dbReference type="OrthoDB" id="3934656at2759"/>